<dbReference type="RefSeq" id="WP_145854551.1">
    <property type="nucleotide sequence ID" value="NZ_RPFW01000003.1"/>
</dbReference>
<reference evidence="2 3" key="1">
    <citation type="submission" date="2018-11" db="EMBL/GenBank/DDBJ databases">
        <title>Trebonia kvetii gen.nov., sp.nov., a novel acidophilic actinobacterium, and proposal of the new actinobacterial family Treboniaceae fam. nov.</title>
        <authorList>
            <person name="Rapoport D."/>
            <person name="Sagova-Mareckova M."/>
            <person name="Sedlacek I."/>
            <person name="Provaznik J."/>
            <person name="Kralova S."/>
            <person name="Pavlinic D."/>
            <person name="Benes V."/>
            <person name="Kopecky J."/>
        </authorList>
    </citation>
    <scope>NUCLEOTIDE SEQUENCE [LARGE SCALE GENOMIC DNA]</scope>
    <source>
        <strain evidence="2 3">15Tr583</strain>
    </source>
</reference>
<dbReference type="CDD" id="cd04301">
    <property type="entry name" value="NAT_SF"/>
    <property type="match status" value="1"/>
</dbReference>
<evidence type="ECO:0000313" key="3">
    <source>
        <dbReference type="Proteomes" id="UP000460272"/>
    </source>
</evidence>
<dbReference type="PROSITE" id="PS51186">
    <property type="entry name" value="GNAT"/>
    <property type="match status" value="1"/>
</dbReference>
<accession>A0A6P2C218</accession>
<dbReference type="PANTHER" id="PTHR43441:SF10">
    <property type="entry name" value="ACETYLTRANSFERASE"/>
    <property type="match status" value="1"/>
</dbReference>
<proteinExistence type="predicted"/>
<feature type="domain" description="N-acetyltransferase" evidence="1">
    <location>
        <begin position="14"/>
        <end position="180"/>
    </location>
</feature>
<dbReference type="Proteomes" id="UP000460272">
    <property type="component" value="Unassembled WGS sequence"/>
</dbReference>
<comment type="caution">
    <text evidence="2">The sequence shown here is derived from an EMBL/GenBank/DDBJ whole genome shotgun (WGS) entry which is preliminary data.</text>
</comment>
<gene>
    <name evidence="2" type="ORF">EAS64_19350</name>
</gene>
<dbReference type="PANTHER" id="PTHR43441">
    <property type="entry name" value="RIBOSOMAL-PROTEIN-SERINE ACETYLTRANSFERASE"/>
    <property type="match status" value="1"/>
</dbReference>
<dbReference type="GO" id="GO:0005737">
    <property type="term" value="C:cytoplasm"/>
    <property type="evidence" value="ECO:0007669"/>
    <property type="project" value="TreeGrafter"/>
</dbReference>
<dbReference type="OrthoDB" id="9795188at2"/>
<dbReference type="Pfam" id="PF13302">
    <property type="entry name" value="Acetyltransf_3"/>
    <property type="match status" value="1"/>
</dbReference>
<sequence length="181" mass="19459">MSAFPSPVIHSARLELREYEPDDAGLVLELLGGSEPEALPPGAPSDPAEVPAWLADGASRGRREGTSLHLMMLDSANDRIVGSIGLFHADWDVRSVEIGYGVRGDERGKGYATEALAAVARWVLTEGGVQRAWLTANTDNVASVRVAEKAGFHREGTLRRTGLEDDGLHDQALFSLLDDDL</sequence>
<dbReference type="InterPro" id="IPR051908">
    <property type="entry name" value="Ribosomal_N-acetyltransferase"/>
</dbReference>
<evidence type="ECO:0000259" key="1">
    <source>
        <dbReference type="PROSITE" id="PS51186"/>
    </source>
</evidence>
<dbReference type="Gene3D" id="3.40.630.30">
    <property type="match status" value="1"/>
</dbReference>
<protein>
    <submittedName>
        <fullName evidence="2">N-acetyltransferase</fullName>
    </submittedName>
</protein>
<keyword evidence="2" id="KW-0808">Transferase</keyword>
<organism evidence="2 3">
    <name type="scientific">Trebonia kvetii</name>
    <dbReference type="NCBI Taxonomy" id="2480626"/>
    <lineage>
        <taxon>Bacteria</taxon>
        <taxon>Bacillati</taxon>
        <taxon>Actinomycetota</taxon>
        <taxon>Actinomycetes</taxon>
        <taxon>Streptosporangiales</taxon>
        <taxon>Treboniaceae</taxon>
        <taxon>Trebonia</taxon>
    </lineage>
</organism>
<evidence type="ECO:0000313" key="2">
    <source>
        <dbReference type="EMBL" id="TVZ04516.1"/>
    </source>
</evidence>
<dbReference type="SUPFAM" id="SSF55729">
    <property type="entry name" value="Acyl-CoA N-acyltransferases (Nat)"/>
    <property type="match status" value="1"/>
</dbReference>
<keyword evidence="3" id="KW-1185">Reference proteome</keyword>
<name>A0A6P2C218_9ACTN</name>
<dbReference type="GO" id="GO:1990189">
    <property type="term" value="F:protein N-terminal-serine acetyltransferase activity"/>
    <property type="evidence" value="ECO:0007669"/>
    <property type="project" value="TreeGrafter"/>
</dbReference>
<dbReference type="GO" id="GO:0008999">
    <property type="term" value="F:protein-N-terminal-alanine acetyltransferase activity"/>
    <property type="evidence" value="ECO:0007669"/>
    <property type="project" value="TreeGrafter"/>
</dbReference>
<dbReference type="AlphaFoldDB" id="A0A6P2C218"/>
<dbReference type="InterPro" id="IPR000182">
    <property type="entry name" value="GNAT_dom"/>
</dbReference>
<dbReference type="InterPro" id="IPR016181">
    <property type="entry name" value="Acyl_CoA_acyltransferase"/>
</dbReference>
<dbReference type="EMBL" id="RPFW01000003">
    <property type="protein sequence ID" value="TVZ04516.1"/>
    <property type="molecule type" value="Genomic_DNA"/>
</dbReference>